<feature type="compositionally biased region" description="Basic and acidic residues" evidence="1">
    <location>
        <begin position="11"/>
        <end position="22"/>
    </location>
</feature>
<protein>
    <submittedName>
        <fullName evidence="2">Uncharacterized protein</fullName>
    </submittedName>
</protein>
<name>A0A2W5ULW9_9CORY</name>
<evidence type="ECO:0000256" key="1">
    <source>
        <dbReference type="SAM" id="MobiDB-lite"/>
    </source>
</evidence>
<dbReference type="EMBL" id="QFRA01000019">
    <property type="protein sequence ID" value="PZR04254.1"/>
    <property type="molecule type" value="Genomic_DNA"/>
</dbReference>
<proteinExistence type="predicted"/>
<feature type="compositionally biased region" description="Polar residues" evidence="1">
    <location>
        <begin position="24"/>
        <end position="33"/>
    </location>
</feature>
<feature type="compositionally biased region" description="Basic and acidic residues" evidence="1">
    <location>
        <begin position="270"/>
        <end position="280"/>
    </location>
</feature>
<sequence>MLLLSFIMSDENTHDIPPREDTPQQEQPPTRSTVAGDHTGVDAGHTPSSADDCDTVRDLDTDESRYQPLPQGSKKTVIWAASLIVVGGLLAAPVIIDKDAPGDYPGDKHGGNITVGMKDKTNFTGPNLGECYDQSDDNPYGSTYTCGNVNIETVTMTGNDDVDHVFRRGIRATAHVTIDGDLPITEISNDEWDARVTALEPKKSITNPDAKKVMSAAFTKKDDKSTTIIATVISDDDDALATTMSKIVSARGLKTDAVRTALTKSATSDNDSRGESDEHLPNTGKV</sequence>
<dbReference type="AlphaFoldDB" id="A0A2W5ULW9"/>
<accession>A0A2W5ULW9</accession>
<organism evidence="2 3">
    <name type="scientific">Corynebacterium kroppenstedtii</name>
    <dbReference type="NCBI Taxonomy" id="161879"/>
    <lineage>
        <taxon>Bacteria</taxon>
        <taxon>Bacillati</taxon>
        <taxon>Actinomycetota</taxon>
        <taxon>Actinomycetes</taxon>
        <taxon>Mycobacteriales</taxon>
        <taxon>Corynebacteriaceae</taxon>
        <taxon>Corynebacterium</taxon>
    </lineage>
</organism>
<dbReference type="Proteomes" id="UP000249432">
    <property type="component" value="Unassembled WGS sequence"/>
</dbReference>
<feature type="region of interest" description="Disordered" evidence="1">
    <location>
        <begin position="263"/>
        <end position="286"/>
    </location>
</feature>
<gene>
    <name evidence="2" type="ORF">DI525_07580</name>
</gene>
<evidence type="ECO:0000313" key="3">
    <source>
        <dbReference type="Proteomes" id="UP000249432"/>
    </source>
</evidence>
<feature type="region of interest" description="Disordered" evidence="1">
    <location>
        <begin position="9"/>
        <end position="56"/>
    </location>
</feature>
<reference evidence="2 3" key="1">
    <citation type="submission" date="2017-08" db="EMBL/GenBank/DDBJ databases">
        <title>Infants hospitalized years apart are colonized by the same room-sourced microbial strains.</title>
        <authorList>
            <person name="Brooks B."/>
            <person name="Olm M.R."/>
            <person name="Firek B.A."/>
            <person name="Baker R."/>
            <person name="Thomas B.C."/>
            <person name="Morowitz M.J."/>
            <person name="Banfield J.F."/>
        </authorList>
    </citation>
    <scope>NUCLEOTIDE SEQUENCE [LARGE SCALE GENOMIC DNA]</scope>
    <source>
        <strain evidence="2">S2_003_000_R1_3</strain>
    </source>
</reference>
<comment type="caution">
    <text evidence="2">The sequence shown here is derived from an EMBL/GenBank/DDBJ whole genome shotgun (WGS) entry which is preliminary data.</text>
</comment>
<evidence type="ECO:0000313" key="2">
    <source>
        <dbReference type="EMBL" id="PZR04254.1"/>
    </source>
</evidence>